<sequence>MKLVIRFFLIISLGFGANYFQQNLHSFSSNRSIPQTLRLIGIMAEFPLENPDNPLTSGHGKFLNSNHELYNQFYNSDSLRCKGFLVDRPPHDSLYFLSQLKAVGNYYKNVSGGKLLFTADIITNPNSPENGYYTVSDSMEYY</sequence>
<organism evidence="1">
    <name type="scientific">marine metagenome</name>
    <dbReference type="NCBI Taxonomy" id="408172"/>
    <lineage>
        <taxon>unclassified sequences</taxon>
        <taxon>metagenomes</taxon>
        <taxon>ecological metagenomes</taxon>
    </lineage>
</organism>
<feature type="non-terminal residue" evidence="1">
    <location>
        <position position="142"/>
    </location>
</feature>
<evidence type="ECO:0000313" key="1">
    <source>
        <dbReference type="EMBL" id="SVC82615.1"/>
    </source>
</evidence>
<reference evidence="1" key="1">
    <citation type="submission" date="2018-05" db="EMBL/GenBank/DDBJ databases">
        <authorList>
            <person name="Lanie J.A."/>
            <person name="Ng W.-L."/>
            <person name="Kazmierczak K.M."/>
            <person name="Andrzejewski T.M."/>
            <person name="Davidsen T.M."/>
            <person name="Wayne K.J."/>
            <person name="Tettelin H."/>
            <person name="Glass J.I."/>
            <person name="Rusch D."/>
            <person name="Podicherti R."/>
            <person name="Tsui H.-C.T."/>
            <person name="Winkler M.E."/>
        </authorList>
    </citation>
    <scope>NUCLEOTIDE SEQUENCE</scope>
</reference>
<gene>
    <name evidence="1" type="ORF">METZ01_LOCUS335469</name>
</gene>
<proteinExistence type="predicted"/>
<protein>
    <submittedName>
        <fullName evidence="1">Uncharacterized protein</fullName>
    </submittedName>
</protein>
<dbReference type="AlphaFoldDB" id="A0A382QCK7"/>
<name>A0A382QCK7_9ZZZZ</name>
<dbReference type="EMBL" id="UINC01113178">
    <property type="protein sequence ID" value="SVC82615.1"/>
    <property type="molecule type" value="Genomic_DNA"/>
</dbReference>
<accession>A0A382QCK7</accession>